<feature type="compositionally biased region" description="Basic residues" evidence="1">
    <location>
        <begin position="56"/>
        <end position="72"/>
    </location>
</feature>
<feature type="region of interest" description="Disordered" evidence="1">
    <location>
        <begin position="32"/>
        <end position="133"/>
    </location>
</feature>
<evidence type="ECO:0000313" key="3">
    <source>
        <dbReference type="EMBL" id="GES98612.1"/>
    </source>
</evidence>
<protein>
    <submittedName>
        <fullName evidence="2">Uncharacterized protein</fullName>
    </submittedName>
</protein>
<feature type="compositionally biased region" description="Basic and acidic residues" evidence="1">
    <location>
        <begin position="91"/>
        <end position="102"/>
    </location>
</feature>
<keyword evidence="4" id="KW-1185">Reference proteome</keyword>
<gene>
    <name evidence="3" type="ORF">RCL2_002514900</name>
    <name evidence="2" type="ORF">RclHR1_02510027</name>
</gene>
<dbReference type="AlphaFoldDB" id="A0A2Z6QYR5"/>
<dbReference type="OrthoDB" id="2406955at2759"/>
<proteinExistence type="predicted"/>
<comment type="caution">
    <text evidence="2">The sequence shown here is derived from an EMBL/GenBank/DDBJ whole genome shotgun (WGS) entry which is preliminary data.</text>
</comment>
<accession>A0A2Z6QYR5</accession>
<feature type="compositionally biased region" description="Basic residues" evidence="1">
    <location>
        <begin position="117"/>
        <end position="133"/>
    </location>
</feature>
<dbReference type="Proteomes" id="UP000615446">
    <property type="component" value="Unassembled WGS sequence"/>
</dbReference>
<dbReference type="EMBL" id="BEXD01001680">
    <property type="protein sequence ID" value="GBB95333.1"/>
    <property type="molecule type" value="Genomic_DNA"/>
</dbReference>
<evidence type="ECO:0000256" key="1">
    <source>
        <dbReference type="SAM" id="MobiDB-lite"/>
    </source>
</evidence>
<evidence type="ECO:0000313" key="2">
    <source>
        <dbReference type="EMBL" id="GBB95333.1"/>
    </source>
</evidence>
<organism evidence="2 4">
    <name type="scientific">Rhizophagus clarus</name>
    <dbReference type="NCBI Taxonomy" id="94130"/>
    <lineage>
        <taxon>Eukaryota</taxon>
        <taxon>Fungi</taxon>
        <taxon>Fungi incertae sedis</taxon>
        <taxon>Mucoromycota</taxon>
        <taxon>Glomeromycotina</taxon>
        <taxon>Glomeromycetes</taxon>
        <taxon>Glomerales</taxon>
        <taxon>Glomeraceae</taxon>
        <taxon>Rhizophagus</taxon>
    </lineage>
</organism>
<dbReference type="Proteomes" id="UP000247702">
    <property type="component" value="Unassembled WGS sequence"/>
</dbReference>
<name>A0A2Z6QYR5_9GLOM</name>
<reference evidence="3" key="2">
    <citation type="submission" date="2019-10" db="EMBL/GenBank/DDBJ databases">
        <title>Conservation and host-specific expression of non-tandemly repeated heterogenous ribosome RNA gene in arbuscular mycorrhizal fungi.</title>
        <authorList>
            <person name="Maeda T."/>
            <person name="Kobayashi Y."/>
            <person name="Nakagawa T."/>
            <person name="Ezawa T."/>
            <person name="Yamaguchi K."/>
            <person name="Bino T."/>
            <person name="Nishimoto Y."/>
            <person name="Shigenobu S."/>
            <person name="Kawaguchi M."/>
        </authorList>
    </citation>
    <scope>NUCLEOTIDE SEQUENCE</scope>
    <source>
        <strain evidence="3">HR1</strain>
    </source>
</reference>
<feature type="compositionally biased region" description="Low complexity" evidence="1">
    <location>
        <begin position="103"/>
        <end position="116"/>
    </location>
</feature>
<reference evidence="2 4" key="1">
    <citation type="submission" date="2017-11" db="EMBL/GenBank/DDBJ databases">
        <title>The genome of Rhizophagus clarus HR1 reveals common genetic basis of auxotrophy among arbuscular mycorrhizal fungi.</title>
        <authorList>
            <person name="Kobayashi Y."/>
        </authorList>
    </citation>
    <scope>NUCLEOTIDE SEQUENCE [LARGE SCALE GENOMIC DNA]</scope>
    <source>
        <strain evidence="2 4">HR1</strain>
    </source>
</reference>
<sequence length="133" mass="15797">MAKTRRTGTTYRITSLPRRLYYKTKRVITTPIRKKRTNRASHTNGATTSSPTTTNTHRRHPKLFGGFKRGRTRQTQPDHNTKTHHFFGYTIKKDRNRNRNDRNNNNNNNNNNNHGNNYRHHHTIKSKLRSLLH</sequence>
<evidence type="ECO:0000313" key="4">
    <source>
        <dbReference type="Proteomes" id="UP000247702"/>
    </source>
</evidence>
<dbReference type="EMBL" id="BLAL01000274">
    <property type="protein sequence ID" value="GES98612.1"/>
    <property type="molecule type" value="Genomic_DNA"/>
</dbReference>
<feature type="compositionally biased region" description="Low complexity" evidence="1">
    <location>
        <begin position="43"/>
        <end position="55"/>
    </location>
</feature>